<dbReference type="InterPro" id="IPR022412">
    <property type="entry name" value="Quinolinate_PRibosylTrfase_N"/>
</dbReference>
<dbReference type="SUPFAM" id="SSF51690">
    <property type="entry name" value="Nicotinate/Quinolinate PRTase C-terminal domain-like"/>
    <property type="match status" value="1"/>
</dbReference>
<dbReference type="GO" id="GO:0005737">
    <property type="term" value="C:cytoplasm"/>
    <property type="evidence" value="ECO:0007669"/>
    <property type="project" value="TreeGrafter"/>
</dbReference>
<feature type="binding site" evidence="13">
    <location>
        <position position="235"/>
    </location>
    <ligand>
        <name>substrate</name>
    </ligand>
</feature>
<keyword evidence="7 12" id="KW-0328">Glycosyltransferase</keyword>
<evidence type="ECO:0000256" key="1">
    <source>
        <dbReference type="ARBA" id="ARBA00003237"/>
    </source>
</evidence>
<feature type="binding site" evidence="13">
    <location>
        <position position="185"/>
    </location>
    <ligand>
        <name>substrate</name>
    </ligand>
</feature>
<dbReference type="InterPro" id="IPR027277">
    <property type="entry name" value="NadC/ModD"/>
</dbReference>
<evidence type="ECO:0000256" key="13">
    <source>
        <dbReference type="PIRSR" id="PIRSR006250-1"/>
    </source>
</evidence>
<dbReference type="EC" id="2.4.2.19" evidence="5"/>
<evidence type="ECO:0000313" key="16">
    <source>
        <dbReference type="EMBL" id="RVU33119.1"/>
    </source>
</evidence>
<dbReference type="InterPro" id="IPR013785">
    <property type="entry name" value="Aldolase_TIM"/>
</dbReference>
<dbReference type="Pfam" id="PF01729">
    <property type="entry name" value="QRPTase_C"/>
    <property type="match status" value="1"/>
</dbReference>
<evidence type="ECO:0000256" key="7">
    <source>
        <dbReference type="ARBA" id="ARBA00022676"/>
    </source>
</evidence>
<dbReference type="UniPathway" id="UPA00253">
    <property type="reaction ID" value="UER00331"/>
</dbReference>
<comment type="caution">
    <text evidence="16">The sequence shown here is derived from an EMBL/GenBank/DDBJ whole genome shotgun (WGS) entry which is preliminary data.</text>
</comment>
<dbReference type="PIRSF" id="PIRSF006250">
    <property type="entry name" value="NadC_ModD"/>
    <property type="match status" value="1"/>
</dbReference>
<comment type="function">
    <text evidence="1">Involved in the catabolism of quinolinic acid (QA).</text>
</comment>
<evidence type="ECO:0000313" key="17">
    <source>
        <dbReference type="Proteomes" id="UP000283077"/>
    </source>
</evidence>
<evidence type="ECO:0000259" key="15">
    <source>
        <dbReference type="Pfam" id="PF02749"/>
    </source>
</evidence>
<dbReference type="OrthoDB" id="9782546at2"/>
<comment type="subunit">
    <text evidence="4">Hexamer formed by 3 homodimers.</text>
</comment>
<keyword evidence="17" id="KW-1185">Reference proteome</keyword>
<dbReference type="AlphaFoldDB" id="A0A437QFK4"/>
<feature type="domain" description="Quinolinate phosphoribosyl transferase C-terminal" evidence="14">
    <location>
        <begin position="131"/>
        <end position="294"/>
    </location>
</feature>
<dbReference type="GO" id="GO:0009435">
    <property type="term" value="P:NAD+ biosynthetic process"/>
    <property type="evidence" value="ECO:0007669"/>
    <property type="project" value="UniProtKB-UniPathway"/>
</dbReference>
<evidence type="ECO:0000256" key="11">
    <source>
        <dbReference type="ARBA" id="ARBA00069173"/>
    </source>
</evidence>
<comment type="similarity">
    <text evidence="3 12">Belongs to the NadC/ModD family.</text>
</comment>
<evidence type="ECO:0000256" key="4">
    <source>
        <dbReference type="ARBA" id="ARBA00011218"/>
    </source>
</evidence>
<sequence>MTDQYTQKNSPDLSHNERLAQEIRRGVSHALAEDLGYLPLQQGDITASLIPGEQQATATIITREDCVVCGVAWVDEVFQQLSDQVVIQWHVKDGDAVSSNTLLCEISGPARMLLTGERTALNFLQTLSGTATTTAQYVALLGDSKTKLLDTRKTLPGLRLAQKYAVSCGGGKNHRIGLYDAFLIKENHIAAAGSIKAAVTTARQNFPGKPVEVEVEDLTELQQALQAGADIIMLDNFYIADIQQAVAMNKGQAKLEVSGNITSEALKALSSTGVDYISSGALTKNIRAIDLSMRLRSL</sequence>
<dbReference type="InterPro" id="IPR036068">
    <property type="entry name" value="Nicotinate_pribotase-like_C"/>
</dbReference>
<keyword evidence="6" id="KW-0662">Pyridine nucleotide biosynthesis</keyword>
<dbReference type="Proteomes" id="UP000283077">
    <property type="component" value="Unassembled WGS sequence"/>
</dbReference>
<name>A0A437QFK4_9GAMM</name>
<protein>
    <recommendedName>
        <fullName evidence="11">Probable nicotinate-nucleotide pyrophosphorylase [carboxylating]</fullName>
        <ecNumber evidence="5">2.4.2.19</ecNumber>
    </recommendedName>
    <alternativeName>
        <fullName evidence="9">Quinolinate phosphoribosyltransferase [decarboxylating]</fullName>
    </alternativeName>
</protein>
<accession>A0A437QFK4</accession>
<feature type="binding site" evidence="13">
    <location>
        <position position="214"/>
    </location>
    <ligand>
        <name>substrate</name>
    </ligand>
</feature>
<evidence type="ECO:0000256" key="2">
    <source>
        <dbReference type="ARBA" id="ARBA00004893"/>
    </source>
</evidence>
<feature type="binding site" evidence="13">
    <location>
        <begin position="279"/>
        <end position="281"/>
    </location>
    <ligand>
        <name>substrate</name>
    </ligand>
</feature>
<feature type="binding site" evidence="13">
    <location>
        <position position="175"/>
    </location>
    <ligand>
        <name>substrate</name>
    </ligand>
</feature>
<evidence type="ECO:0000256" key="6">
    <source>
        <dbReference type="ARBA" id="ARBA00022642"/>
    </source>
</evidence>
<organism evidence="16 17">
    <name type="scientific">Rheinheimera riviphila</name>
    <dbReference type="NCBI Taxonomy" id="1834037"/>
    <lineage>
        <taxon>Bacteria</taxon>
        <taxon>Pseudomonadati</taxon>
        <taxon>Pseudomonadota</taxon>
        <taxon>Gammaproteobacteria</taxon>
        <taxon>Chromatiales</taxon>
        <taxon>Chromatiaceae</taxon>
        <taxon>Rheinheimera</taxon>
    </lineage>
</organism>
<dbReference type="Pfam" id="PF02749">
    <property type="entry name" value="QRPTase_N"/>
    <property type="match status" value="1"/>
</dbReference>
<dbReference type="GO" id="GO:0034213">
    <property type="term" value="P:quinolinate catabolic process"/>
    <property type="evidence" value="ECO:0007669"/>
    <property type="project" value="TreeGrafter"/>
</dbReference>
<dbReference type="FunFam" id="3.20.20.70:FF:000030">
    <property type="entry name" value="Nicotinate-nucleotide pyrophosphorylase, carboxylating"/>
    <property type="match status" value="1"/>
</dbReference>
<dbReference type="Gene3D" id="3.20.20.70">
    <property type="entry name" value="Aldolase class I"/>
    <property type="match status" value="1"/>
</dbReference>
<feature type="binding site" evidence="13">
    <location>
        <begin position="151"/>
        <end position="153"/>
    </location>
    <ligand>
        <name>substrate</name>
    </ligand>
</feature>
<dbReference type="PANTHER" id="PTHR32179">
    <property type="entry name" value="NICOTINATE-NUCLEOTIDE PYROPHOSPHORYLASE [CARBOXYLATING]"/>
    <property type="match status" value="1"/>
</dbReference>
<evidence type="ECO:0000256" key="12">
    <source>
        <dbReference type="PIRNR" id="PIRNR006250"/>
    </source>
</evidence>
<dbReference type="RefSeq" id="WP_127700785.1">
    <property type="nucleotide sequence ID" value="NZ_SACS01000027.1"/>
</dbReference>
<feature type="domain" description="Quinolinate phosphoribosyl transferase N-terminal" evidence="15">
    <location>
        <begin position="44"/>
        <end position="128"/>
    </location>
</feature>
<evidence type="ECO:0000256" key="8">
    <source>
        <dbReference type="ARBA" id="ARBA00022679"/>
    </source>
</evidence>
<dbReference type="GO" id="GO:0004514">
    <property type="term" value="F:nicotinate-nucleotide diphosphorylase (carboxylating) activity"/>
    <property type="evidence" value="ECO:0007669"/>
    <property type="project" value="UniProtKB-EC"/>
</dbReference>
<dbReference type="InterPro" id="IPR004393">
    <property type="entry name" value="NadC"/>
</dbReference>
<feature type="binding site" evidence="13">
    <location>
        <begin position="258"/>
        <end position="260"/>
    </location>
    <ligand>
        <name>substrate</name>
    </ligand>
</feature>
<dbReference type="CDD" id="cd01572">
    <property type="entry name" value="QPRTase"/>
    <property type="match status" value="1"/>
</dbReference>
<keyword evidence="8 12" id="KW-0808">Transferase</keyword>
<evidence type="ECO:0000256" key="10">
    <source>
        <dbReference type="ARBA" id="ARBA00047445"/>
    </source>
</evidence>
<evidence type="ECO:0000256" key="3">
    <source>
        <dbReference type="ARBA" id="ARBA00009400"/>
    </source>
</evidence>
<dbReference type="Gene3D" id="3.90.1170.20">
    <property type="entry name" value="Quinolinate phosphoribosyl transferase, N-terminal domain"/>
    <property type="match status" value="1"/>
</dbReference>
<comment type="catalytic activity">
    <reaction evidence="10">
        <text>nicotinate beta-D-ribonucleotide + CO2 + diphosphate = quinolinate + 5-phospho-alpha-D-ribose 1-diphosphate + 2 H(+)</text>
        <dbReference type="Rhea" id="RHEA:12733"/>
        <dbReference type="ChEBI" id="CHEBI:15378"/>
        <dbReference type="ChEBI" id="CHEBI:16526"/>
        <dbReference type="ChEBI" id="CHEBI:29959"/>
        <dbReference type="ChEBI" id="CHEBI:33019"/>
        <dbReference type="ChEBI" id="CHEBI:57502"/>
        <dbReference type="ChEBI" id="CHEBI:58017"/>
        <dbReference type="EC" id="2.4.2.19"/>
    </reaction>
</comment>
<evidence type="ECO:0000256" key="9">
    <source>
        <dbReference type="ARBA" id="ARBA00033102"/>
    </source>
</evidence>
<dbReference type="PANTHER" id="PTHR32179:SF3">
    <property type="entry name" value="NICOTINATE-NUCLEOTIDE PYROPHOSPHORYLASE [CARBOXYLATING]"/>
    <property type="match status" value="1"/>
</dbReference>
<evidence type="ECO:0000259" key="14">
    <source>
        <dbReference type="Pfam" id="PF01729"/>
    </source>
</evidence>
<gene>
    <name evidence="16" type="ORF">EOE67_18365</name>
</gene>
<dbReference type="InterPro" id="IPR002638">
    <property type="entry name" value="Quinolinate_PRibosylTrfase_C"/>
</dbReference>
<dbReference type="FunFam" id="3.90.1170.20:FF:000001">
    <property type="entry name" value="Nicotinate-nucleotide diphosphorylase (Carboxylating)"/>
    <property type="match status" value="1"/>
</dbReference>
<reference evidence="16 17" key="1">
    <citation type="submission" date="2019-01" db="EMBL/GenBank/DDBJ databases">
        <authorList>
            <person name="Chen W.-M."/>
        </authorList>
    </citation>
    <scope>NUCLEOTIDE SEQUENCE [LARGE SCALE GENOMIC DNA]</scope>
    <source>
        <strain evidence="16 17">KYPC3</strain>
    </source>
</reference>
<proteinExistence type="inferred from homology"/>
<comment type="pathway">
    <text evidence="2">Cofactor biosynthesis; NAD(+) biosynthesis; nicotinate D-ribonucleotide from quinolinate: step 1/1.</text>
</comment>
<dbReference type="SUPFAM" id="SSF54675">
    <property type="entry name" value="Nicotinate/Quinolinate PRTase N-terminal domain-like"/>
    <property type="match status" value="1"/>
</dbReference>
<dbReference type="InterPro" id="IPR037128">
    <property type="entry name" value="Quinolinate_PRibosylTase_N_sf"/>
</dbReference>
<dbReference type="EMBL" id="SACS01000027">
    <property type="protein sequence ID" value="RVU33119.1"/>
    <property type="molecule type" value="Genomic_DNA"/>
</dbReference>
<feature type="binding site" evidence="13">
    <location>
        <position position="118"/>
    </location>
    <ligand>
        <name>substrate</name>
    </ligand>
</feature>
<dbReference type="NCBIfam" id="TIGR00078">
    <property type="entry name" value="nadC"/>
    <property type="match status" value="1"/>
</dbReference>
<evidence type="ECO:0000256" key="5">
    <source>
        <dbReference type="ARBA" id="ARBA00011944"/>
    </source>
</evidence>